<proteinExistence type="predicted"/>
<comment type="caution">
    <text evidence="1">The sequence shown here is derived from an EMBL/GenBank/DDBJ whole genome shotgun (WGS) entry which is preliminary data.</text>
</comment>
<protein>
    <recommendedName>
        <fullName evidence="3">Secreted protein</fullName>
    </recommendedName>
</protein>
<dbReference type="Proteomes" id="UP001600064">
    <property type="component" value="Unassembled WGS sequence"/>
</dbReference>
<evidence type="ECO:0008006" key="3">
    <source>
        <dbReference type="Google" id="ProtNLM"/>
    </source>
</evidence>
<dbReference type="EMBL" id="JAZGUE010000005">
    <property type="protein sequence ID" value="KAL2266800.1"/>
    <property type="molecule type" value="Genomic_DNA"/>
</dbReference>
<dbReference type="GeneID" id="98127476"/>
<keyword evidence="2" id="KW-1185">Reference proteome</keyword>
<evidence type="ECO:0000313" key="1">
    <source>
        <dbReference type="EMBL" id="KAL2266800.1"/>
    </source>
</evidence>
<dbReference type="RefSeq" id="XP_070865527.1">
    <property type="nucleotide sequence ID" value="XM_071012832.1"/>
</dbReference>
<sequence length="81" mass="8772">MCILRTGSVLWRHRLPRFIFVSSCVIGLDVKYLATVYCGRVFCPSFLSAPDGLAVGAGESPCSTTCHHEPVCLSLAGPSWQ</sequence>
<evidence type="ECO:0000313" key="2">
    <source>
        <dbReference type="Proteomes" id="UP001600064"/>
    </source>
</evidence>
<gene>
    <name evidence="1" type="ORF">VTJ83DRAFT_6152</name>
</gene>
<reference evidence="1 2" key="1">
    <citation type="journal article" date="2024" name="Commun. Biol.">
        <title>Comparative genomic analysis of thermophilic fungi reveals convergent evolutionary adaptations and gene losses.</title>
        <authorList>
            <person name="Steindorff A.S."/>
            <person name="Aguilar-Pontes M.V."/>
            <person name="Robinson A.J."/>
            <person name="Andreopoulos B."/>
            <person name="LaButti K."/>
            <person name="Kuo A."/>
            <person name="Mondo S."/>
            <person name="Riley R."/>
            <person name="Otillar R."/>
            <person name="Haridas S."/>
            <person name="Lipzen A."/>
            <person name="Grimwood J."/>
            <person name="Schmutz J."/>
            <person name="Clum A."/>
            <person name="Reid I.D."/>
            <person name="Moisan M.C."/>
            <person name="Butler G."/>
            <person name="Nguyen T.T.M."/>
            <person name="Dewar K."/>
            <person name="Conant G."/>
            <person name="Drula E."/>
            <person name="Henrissat B."/>
            <person name="Hansel C."/>
            <person name="Singer S."/>
            <person name="Hutchinson M.I."/>
            <person name="de Vries R.P."/>
            <person name="Natvig D.O."/>
            <person name="Powell A.J."/>
            <person name="Tsang A."/>
            <person name="Grigoriev I.V."/>
        </authorList>
    </citation>
    <scope>NUCLEOTIDE SEQUENCE [LARGE SCALE GENOMIC DNA]</scope>
    <source>
        <strain evidence="1 2">ATCC 22073</strain>
    </source>
</reference>
<name>A0ABR4D8V0_9PEZI</name>
<organism evidence="1 2">
    <name type="scientific">Remersonia thermophila</name>
    <dbReference type="NCBI Taxonomy" id="72144"/>
    <lineage>
        <taxon>Eukaryota</taxon>
        <taxon>Fungi</taxon>
        <taxon>Dikarya</taxon>
        <taxon>Ascomycota</taxon>
        <taxon>Pezizomycotina</taxon>
        <taxon>Sordariomycetes</taxon>
        <taxon>Sordariomycetidae</taxon>
        <taxon>Sordariales</taxon>
        <taxon>Sordariales incertae sedis</taxon>
        <taxon>Remersonia</taxon>
    </lineage>
</organism>
<accession>A0ABR4D8V0</accession>